<name>A0A2B4S4B2_STYPI</name>
<dbReference type="AlphaFoldDB" id="A0A2B4S4B2"/>
<proteinExistence type="predicted"/>
<feature type="compositionally biased region" description="Basic residues" evidence="1">
    <location>
        <begin position="673"/>
        <end position="685"/>
    </location>
</feature>
<comment type="caution">
    <text evidence="2">The sequence shown here is derived from an EMBL/GenBank/DDBJ whole genome shotgun (WGS) entry which is preliminary data.</text>
</comment>
<protein>
    <submittedName>
        <fullName evidence="2">Uncharacterized protein</fullName>
    </submittedName>
</protein>
<dbReference type="EMBL" id="LSMT01000168">
    <property type="protein sequence ID" value="PFX24741.1"/>
    <property type="molecule type" value="Genomic_DNA"/>
</dbReference>
<gene>
    <name evidence="2" type="ORF">AWC38_SpisGene10642</name>
</gene>
<dbReference type="InterPro" id="IPR012337">
    <property type="entry name" value="RNaseH-like_sf"/>
</dbReference>
<organism evidence="2 3">
    <name type="scientific">Stylophora pistillata</name>
    <name type="common">Smooth cauliflower coral</name>
    <dbReference type="NCBI Taxonomy" id="50429"/>
    <lineage>
        <taxon>Eukaryota</taxon>
        <taxon>Metazoa</taxon>
        <taxon>Cnidaria</taxon>
        <taxon>Anthozoa</taxon>
        <taxon>Hexacorallia</taxon>
        <taxon>Scleractinia</taxon>
        <taxon>Astrocoeniina</taxon>
        <taxon>Pocilloporidae</taxon>
        <taxon>Stylophora</taxon>
    </lineage>
</organism>
<feature type="region of interest" description="Disordered" evidence="1">
    <location>
        <begin position="667"/>
        <end position="687"/>
    </location>
</feature>
<evidence type="ECO:0000313" key="3">
    <source>
        <dbReference type="Proteomes" id="UP000225706"/>
    </source>
</evidence>
<accession>A0A2B4S4B2</accession>
<evidence type="ECO:0000313" key="2">
    <source>
        <dbReference type="EMBL" id="PFX24741.1"/>
    </source>
</evidence>
<sequence length="837" mass="92235">MARQATGVTPMDVTGEVDCSLARGQWTFELDALVVRQLDVDILPGNPFMVRNDIGVRPAKRQVEIGGTEIIRYSSPSRHTRQLNPRLDCLSNMPRKAVEAWPPPKQIQSVDHAVRVSNTTGSPTLLKSGEQLCQLRQILPVESSTSPPPTCGAVSPSPATCNPFSPRVIFDPDGCLDSDTRDKSIALNLEFYDVFNPSISKYNGASGTIEAVVNIGPTLPPQCKGMLPQYNRNTLEELQNKFDELEAAGVLAKPKQVNVHEKYLNTSFLVKRPNGGSRLVTSFGEVAQYISRYSVHIRHIAGVRNLPSDYASRNPKECSDSSCQICKFNIDFEDSVVHSLYVSDVLQGSVKMPFTSRAAWQATQLECPHLQRTHSHLSQGTRPSKKATKIIDVKRYLKDVTIAADGLLAVRDYQPFQPPLERLVVPRSVLKSLLIALYIRFNNPSKYHTKRLFTRYFFALDVDKAIDLIWSSCHICESLKSIPKHFQPQSSEEPTQSISVSFAADLARRHRKLIPVLRETVSSYTLTTLIKSEKHEDLRNALMILCSQLHSLHDGGATIRVDPALGFCALTTDPFLLSNGITLEIGRVKNRNKNPVAERCTEALGLELLNLSSDGGPVSDVTLALATANMNSRIVRDCLSAQEAWTQRDQQTGEQPPIVDRKLILSQHYPRQQNHRSSAKSKARGRTNLPSAAVSVGDLVFLKVAPTVLAQSPHGSIRGLHKPLPFDTDDDTDPVVLPRRHSTVHAPSIVVTQPPAYEKPTVPQPVYDIVPVQDTVPAQKIPPVPAAIVPSTCSPASSLLQTARRFQTLLLSLLLSFIPGGLVANETPNFGKIRTGT</sequence>
<reference evidence="3" key="1">
    <citation type="journal article" date="2017" name="bioRxiv">
        <title>Comparative analysis of the genomes of Stylophora pistillata and Acropora digitifera provides evidence for extensive differences between species of corals.</title>
        <authorList>
            <person name="Voolstra C.R."/>
            <person name="Li Y."/>
            <person name="Liew Y.J."/>
            <person name="Baumgarten S."/>
            <person name="Zoccola D."/>
            <person name="Flot J.-F."/>
            <person name="Tambutte S."/>
            <person name="Allemand D."/>
            <person name="Aranda M."/>
        </authorList>
    </citation>
    <scope>NUCLEOTIDE SEQUENCE [LARGE SCALE GENOMIC DNA]</scope>
</reference>
<dbReference type="Proteomes" id="UP000225706">
    <property type="component" value="Unassembled WGS sequence"/>
</dbReference>
<evidence type="ECO:0000256" key="1">
    <source>
        <dbReference type="SAM" id="MobiDB-lite"/>
    </source>
</evidence>
<dbReference type="SUPFAM" id="SSF53098">
    <property type="entry name" value="Ribonuclease H-like"/>
    <property type="match status" value="1"/>
</dbReference>
<keyword evidence="3" id="KW-1185">Reference proteome</keyword>